<feature type="region of interest" description="Disordered" evidence="1">
    <location>
        <begin position="87"/>
        <end position="130"/>
    </location>
</feature>
<organism evidence="2 3">
    <name type="scientific">Romanomermis culicivorax</name>
    <name type="common">Nematode worm</name>
    <dbReference type="NCBI Taxonomy" id="13658"/>
    <lineage>
        <taxon>Eukaryota</taxon>
        <taxon>Metazoa</taxon>
        <taxon>Ecdysozoa</taxon>
        <taxon>Nematoda</taxon>
        <taxon>Enoplea</taxon>
        <taxon>Dorylaimia</taxon>
        <taxon>Mermithida</taxon>
        <taxon>Mermithoidea</taxon>
        <taxon>Mermithidae</taxon>
        <taxon>Romanomermis</taxon>
    </lineage>
</organism>
<keyword evidence="2" id="KW-1185">Reference proteome</keyword>
<accession>A0A915J7N3</accession>
<proteinExistence type="predicted"/>
<dbReference type="PANTHER" id="PTHR21020">
    <property type="entry name" value="ZINC FINGER PROTEIN 800"/>
    <property type="match status" value="1"/>
</dbReference>
<feature type="compositionally biased region" description="Basic and acidic residues" evidence="1">
    <location>
        <begin position="99"/>
        <end position="113"/>
    </location>
</feature>
<protein>
    <submittedName>
        <fullName evidence="3">Uncharacterized protein</fullName>
    </submittedName>
</protein>
<dbReference type="Proteomes" id="UP000887565">
    <property type="component" value="Unplaced"/>
</dbReference>
<dbReference type="WBParaSite" id="nRc.2.0.1.t21758-RA">
    <property type="protein sequence ID" value="nRc.2.0.1.t21758-RA"/>
    <property type="gene ID" value="nRc.2.0.1.g21758"/>
</dbReference>
<sequence>MNSNGKTDESLMQPGIQTGGVQGFQHFLNTYTKGTVEVKNLLSYECDFILECRICRNFFRSLPNFIIHKRAYCKESAFKQSINAEKSQIAETNVKSSKKPIDSKIGSDNHDRPASVQSCPEMSSEDHPLG</sequence>
<name>A0A915J7N3_ROMCU</name>
<evidence type="ECO:0000313" key="3">
    <source>
        <dbReference type="WBParaSite" id="nRc.2.0.1.t21758-RA"/>
    </source>
</evidence>
<reference evidence="3" key="1">
    <citation type="submission" date="2022-11" db="UniProtKB">
        <authorList>
            <consortium name="WormBaseParasite"/>
        </authorList>
    </citation>
    <scope>IDENTIFICATION</scope>
</reference>
<evidence type="ECO:0000256" key="1">
    <source>
        <dbReference type="SAM" id="MobiDB-lite"/>
    </source>
</evidence>
<dbReference type="PANTHER" id="PTHR21020:SF0">
    <property type="entry name" value="ZINC FINGER PROTEIN 800"/>
    <property type="match status" value="1"/>
</dbReference>
<dbReference type="AlphaFoldDB" id="A0A915J7N3"/>
<evidence type="ECO:0000313" key="2">
    <source>
        <dbReference type="Proteomes" id="UP000887565"/>
    </source>
</evidence>
<dbReference type="InterPro" id="IPR039149">
    <property type="entry name" value="ZNF800"/>
</dbReference>